<dbReference type="PANTHER" id="PTHR11972:SF198">
    <property type="entry name" value="METALLOREDUCTASE AIM14-RELATED"/>
    <property type="match status" value="1"/>
</dbReference>
<dbReference type="eggNOG" id="KOG0039">
    <property type="taxonomic scope" value="Eukaryota"/>
</dbReference>
<comment type="similarity">
    <text evidence="13">Belongs to the ferric reductase (FRE) family. AIM14 subfamily.</text>
</comment>
<evidence type="ECO:0000256" key="7">
    <source>
        <dbReference type="ARBA" id="ARBA00022982"/>
    </source>
</evidence>
<dbReference type="Pfam" id="PF08022">
    <property type="entry name" value="FAD_binding_8"/>
    <property type="match status" value="1"/>
</dbReference>
<dbReference type="CDD" id="cd06186">
    <property type="entry name" value="NOX_Duox_like_FAD_NADP"/>
    <property type="match status" value="1"/>
</dbReference>
<name>G8Y7B0_PICSO</name>
<dbReference type="AlphaFoldDB" id="G8Y7B0"/>
<feature type="transmembrane region" description="Helical" evidence="16">
    <location>
        <begin position="229"/>
        <end position="249"/>
    </location>
</feature>
<feature type="transmembrane region" description="Helical" evidence="16">
    <location>
        <begin position="205"/>
        <end position="223"/>
    </location>
</feature>
<feature type="transmembrane region" description="Helical" evidence="16">
    <location>
        <begin position="77"/>
        <end position="104"/>
    </location>
</feature>
<dbReference type="Pfam" id="PF01794">
    <property type="entry name" value="Ferric_reduct"/>
    <property type="match status" value="1"/>
</dbReference>
<feature type="region of interest" description="Disordered" evidence="15">
    <location>
        <begin position="413"/>
        <end position="455"/>
    </location>
</feature>
<keyword evidence="11 16" id="KW-0472">Membrane</keyword>
<dbReference type="PANTHER" id="PTHR11972">
    <property type="entry name" value="NADPH OXIDASE"/>
    <property type="match status" value="1"/>
</dbReference>
<proteinExistence type="inferred from homology"/>
<dbReference type="SFLD" id="SFLDS00052">
    <property type="entry name" value="Ferric_Reductase_Domain"/>
    <property type="match status" value="1"/>
</dbReference>
<evidence type="ECO:0000256" key="15">
    <source>
        <dbReference type="SAM" id="MobiDB-lite"/>
    </source>
</evidence>
<feature type="compositionally biased region" description="Basic and acidic residues" evidence="15">
    <location>
        <begin position="414"/>
        <end position="425"/>
    </location>
</feature>
<keyword evidence="3" id="KW-0285">Flavoprotein</keyword>
<dbReference type="STRING" id="559304.G8Y7B0"/>
<evidence type="ECO:0000256" key="8">
    <source>
        <dbReference type="ARBA" id="ARBA00022989"/>
    </source>
</evidence>
<dbReference type="HOGENOM" id="CLU_036508_0_0_1"/>
<dbReference type="SUPFAM" id="SSF63380">
    <property type="entry name" value="Riboflavin synthase domain-like"/>
    <property type="match status" value="1"/>
</dbReference>
<keyword evidence="6" id="KW-0521">NADP</keyword>
<dbReference type="InterPro" id="IPR013112">
    <property type="entry name" value="FAD-bd_8"/>
</dbReference>
<comment type="function">
    <text evidence="12">Probable cell surface metalloreductase. May be involved in iron or copper homeostasis.</text>
</comment>
<reference evidence="20" key="2">
    <citation type="journal article" date="2012" name="G3 (Bethesda)">
        <title>Pichia sorbitophila, an interspecies yeast hybrid reveals early steps of genome resolution following polyploidization.</title>
        <authorList>
            <person name="Leh Louis V."/>
            <person name="Despons L."/>
            <person name="Friedrich A."/>
            <person name="Martin T."/>
            <person name="Durrens P."/>
            <person name="Casaregola S."/>
            <person name="Neuveglise C."/>
            <person name="Fairhead C."/>
            <person name="Marck C."/>
            <person name="Cruz J.A."/>
            <person name="Straub M.L."/>
            <person name="Kugler V."/>
            <person name="Sacerdot C."/>
            <person name="Uzunov Z."/>
            <person name="Thierry A."/>
            <person name="Weiss S."/>
            <person name="Bleykasten C."/>
            <person name="De Montigny J."/>
            <person name="Jacques N."/>
            <person name="Jung P."/>
            <person name="Lemaire M."/>
            <person name="Mallet S."/>
            <person name="Morel G."/>
            <person name="Richard G.F."/>
            <person name="Sarkar A."/>
            <person name="Savel G."/>
            <person name="Schacherer J."/>
            <person name="Seret M.L."/>
            <person name="Talla E."/>
            <person name="Samson G."/>
            <person name="Jubin C."/>
            <person name="Poulain J."/>
            <person name="Vacherie B."/>
            <person name="Barbe V."/>
            <person name="Pelletier E."/>
            <person name="Sherman D.J."/>
            <person name="Westhof E."/>
            <person name="Weissenbach J."/>
            <person name="Baret P.V."/>
            <person name="Wincker P."/>
            <person name="Gaillardin C."/>
            <person name="Dujon B."/>
            <person name="Souciet J.L."/>
        </authorList>
    </citation>
    <scope>NUCLEOTIDE SEQUENCE [LARGE SCALE GENOMIC DNA]</scope>
    <source>
        <strain evidence="20">ATCC MYA-4447 / BCRC 22081 / CBS 7064 / NBRC 10061 / NRRL Y-12695</strain>
    </source>
</reference>
<dbReference type="OrthoDB" id="17725at2759"/>
<evidence type="ECO:0000256" key="9">
    <source>
        <dbReference type="ARBA" id="ARBA00023002"/>
    </source>
</evidence>
<organism evidence="19 20">
    <name type="scientific">Pichia sorbitophila (strain ATCC MYA-4447 / BCRC 22081 / CBS 7064 / NBRC 10061 / NRRL Y-12695)</name>
    <name type="common">Hybrid yeast</name>
    <dbReference type="NCBI Taxonomy" id="559304"/>
    <lineage>
        <taxon>Eukaryota</taxon>
        <taxon>Fungi</taxon>
        <taxon>Dikarya</taxon>
        <taxon>Ascomycota</taxon>
        <taxon>Saccharomycotina</taxon>
        <taxon>Pichiomycetes</taxon>
        <taxon>Debaryomycetaceae</taxon>
        <taxon>Millerozyma</taxon>
    </lineage>
</organism>
<dbReference type="Pfam" id="PF08030">
    <property type="entry name" value="NAD_binding_6"/>
    <property type="match status" value="1"/>
</dbReference>
<dbReference type="PROSITE" id="PS51384">
    <property type="entry name" value="FAD_FR"/>
    <property type="match status" value="1"/>
</dbReference>
<evidence type="ECO:0000256" key="16">
    <source>
        <dbReference type="SAM" id="Phobius"/>
    </source>
</evidence>
<accession>G8Y7B0</accession>
<evidence type="ECO:0000256" key="11">
    <source>
        <dbReference type="ARBA" id="ARBA00023136"/>
    </source>
</evidence>
<evidence type="ECO:0000313" key="19">
    <source>
        <dbReference type="EMBL" id="CCE84490.1"/>
    </source>
</evidence>
<dbReference type="FunCoup" id="G8Y7B0">
    <property type="interactions" value="35"/>
</dbReference>
<dbReference type="InterPro" id="IPR017927">
    <property type="entry name" value="FAD-bd_FR_type"/>
</dbReference>
<evidence type="ECO:0000256" key="6">
    <source>
        <dbReference type="ARBA" id="ARBA00022857"/>
    </source>
</evidence>
<sequence length="508" mass="57366">MKTGDTGTYIHFDSRHEAGEHGSGDHHHSSTHYINVKFGYYLFFLSIAHAIAIWAYHRVFFQRPRKPSLGFSALPWVNFPLVLSVGAWLAISLAILCYSGAYAIAIKRFGRLSYALVPFDIFLALRPNIPPIPYLSTLDLHKWVSRLIILYGLMHGIGYLVKWGLEGVFGKTFLLLNLLGLVVFILFIPLLVISARYFRRKYYRTFYALHNITLFVFLGLITFHARPGVLFFTSLSVLLLIYQVFCRVFRVCTVQNVEIISSDYSSLLIARISKPTDYHYFPGDHLRLTYSPTNFKAWIFPTHPYTIASFPDEPYIDLVLRSPSSFYLGSDCQYSISYSYTTMNLSGLKHAKSVHLVAGGTGISFILPVAKLLLSWGVFFSTTWVTRNKYDLHILKALNVKGNIDTYITGATEKQNKTSDPEEAHGLMSSAESENVELEDLSATKEEKPSGSSLKFGRPPLKDILNYLTEGDVSKNWVITAGPHSLVSEIETWGKLNGVGVLSELYEM</sequence>
<gene>
    <name evidence="19" type="primary">Piso0_004035</name>
    <name evidence="18" type="ORF">GNLVRS01_PISO0K08018g</name>
    <name evidence="19" type="ORF">GNLVRS01_PISO0L08019g</name>
</gene>
<keyword evidence="10" id="KW-0406">Ion transport</keyword>
<feature type="transmembrane region" description="Helical" evidence="16">
    <location>
        <begin position="38"/>
        <end position="57"/>
    </location>
</feature>
<dbReference type="InterPro" id="IPR017938">
    <property type="entry name" value="Riboflavin_synthase-like_b-brl"/>
</dbReference>
<feature type="transmembrane region" description="Helical" evidence="16">
    <location>
        <begin position="356"/>
        <end position="379"/>
    </location>
</feature>
<dbReference type="Gene3D" id="3.40.50.80">
    <property type="entry name" value="Nucleotide-binding domain of ferredoxin-NADP reductase (FNR) module"/>
    <property type="match status" value="1"/>
</dbReference>
<evidence type="ECO:0000256" key="5">
    <source>
        <dbReference type="ARBA" id="ARBA00022827"/>
    </source>
</evidence>
<evidence type="ECO:0000256" key="1">
    <source>
        <dbReference type="ARBA" id="ARBA00004141"/>
    </source>
</evidence>
<feature type="transmembrane region" description="Helical" evidence="16">
    <location>
        <begin position="173"/>
        <end position="193"/>
    </location>
</feature>
<dbReference type="Proteomes" id="UP000005222">
    <property type="component" value="Chromosome K"/>
</dbReference>
<comment type="subcellular location">
    <subcellularLocation>
        <location evidence="1">Membrane</location>
        <topology evidence="1">Multi-pass membrane protein</topology>
    </subcellularLocation>
</comment>
<keyword evidence="2" id="KW-0813">Transport</keyword>
<evidence type="ECO:0000256" key="3">
    <source>
        <dbReference type="ARBA" id="ARBA00022630"/>
    </source>
</evidence>
<keyword evidence="4 16" id="KW-0812">Transmembrane</keyword>
<keyword evidence="20" id="KW-1185">Reference proteome</keyword>
<dbReference type="InterPro" id="IPR013130">
    <property type="entry name" value="Fe3_Rdtase_TM_dom"/>
</dbReference>
<dbReference type="SFLD" id="SFLDG01168">
    <property type="entry name" value="Ferric_reductase_subgroup_(FRE"/>
    <property type="match status" value="1"/>
</dbReference>
<dbReference type="EMBL" id="FO082049">
    <property type="protein sequence ID" value="CCE83459.1"/>
    <property type="molecule type" value="Genomic_DNA"/>
</dbReference>
<evidence type="ECO:0000256" key="14">
    <source>
        <dbReference type="ARBA" id="ARBA00039704"/>
    </source>
</evidence>
<feature type="domain" description="FAD-binding FR-type" evidence="17">
    <location>
        <begin position="247"/>
        <end position="368"/>
    </location>
</feature>
<dbReference type="InterPro" id="IPR013121">
    <property type="entry name" value="Fe_red_NAD-bd_6"/>
</dbReference>
<dbReference type="GO" id="GO:0033215">
    <property type="term" value="P:reductive iron assimilation"/>
    <property type="evidence" value="ECO:0007669"/>
    <property type="project" value="TreeGrafter"/>
</dbReference>
<dbReference type="GO" id="GO:0000293">
    <property type="term" value="F:ferric-chelate reductase activity"/>
    <property type="evidence" value="ECO:0007669"/>
    <property type="project" value="TreeGrafter"/>
</dbReference>
<keyword evidence="8 16" id="KW-1133">Transmembrane helix</keyword>
<evidence type="ECO:0000256" key="13">
    <source>
        <dbReference type="ARBA" id="ARBA00038065"/>
    </source>
</evidence>
<reference evidence="19" key="1">
    <citation type="submission" date="2011-10" db="EMBL/GenBank/DDBJ databases">
        <authorList>
            <person name="Genoscope - CEA"/>
        </authorList>
    </citation>
    <scope>NUCLEOTIDE SEQUENCE</scope>
</reference>
<dbReference type="GO" id="GO:0005886">
    <property type="term" value="C:plasma membrane"/>
    <property type="evidence" value="ECO:0007669"/>
    <property type="project" value="TreeGrafter"/>
</dbReference>
<evidence type="ECO:0000313" key="20">
    <source>
        <dbReference type="Proteomes" id="UP000005222"/>
    </source>
</evidence>
<keyword evidence="7" id="KW-0249">Electron transport</keyword>
<dbReference type="InterPro" id="IPR050369">
    <property type="entry name" value="RBOH/FRE"/>
</dbReference>
<dbReference type="InterPro" id="IPR039261">
    <property type="entry name" value="FNR_nucleotide-bd"/>
</dbReference>
<evidence type="ECO:0000256" key="12">
    <source>
        <dbReference type="ARBA" id="ARBA00037386"/>
    </source>
</evidence>
<dbReference type="InParanoid" id="G8Y7B0"/>
<dbReference type="SFLD" id="SFLDF00463">
    <property type="entry name" value="AIM14"/>
    <property type="match status" value="1"/>
</dbReference>
<evidence type="ECO:0000256" key="10">
    <source>
        <dbReference type="ARBA" id="ARBA00023065"/>
    </source>
</evidence>
<keyword evidence="9" id="KW-0560">Oxidoreductase</keyword>
<dbReference type="EMBL" id="FO082048">
    <property type="protein sequence ID" value="CCE84490.1"/>
    <property type="molecule type" value="Genomic_DNA"/>
</dbReference>
<keyword evidence="5" id="KW-0274">FAD</keyword>
<evidence type="ECO:0000259" key="17">
    <source>
        <dbReference type="PROSITE" id="PS51384"/>
    </source>
</evidence>
<evidence type="ECO:0000256" key="4">
    <source>
        <dbReference type="ARBA" id="ARBA00022692"/>
    </source>
</evidence>
<protein>
    <recommendedName>
        <fullName evidence="14">Probable metalloreductase AIM14</fullName>
    </recommendedName>
</protein>
<dbReference type="Proteomes" id="UP000005222">
    <property type="component" value="Chromosome L"/>
</dbReference>
<evidence type="ECO:0000313" key="18">
    <source>
        <dbReference type="EMBL" id="CCE83459.1"/>
    </source>
</evidence>
<feature type="transmembrane region" description="Helical" evidence="16">
    <location>
        <begin position="143"/>
        <end position="161"/>
    </location>
</feature>
<evidence type="ECO:0000256" key="2">
    <source>
        <dbReference type="ARBA" id="ARBA00022448"/>
    </source>
</evidence>